<evidence type="ECO:0000256" key="1">
    <source>
        <dbReference type="SAM" id="MobiDB-lite"/>
    </source>
</evidence>
<comment type="caution">
    <text evidence="2">The sequence shown here is derived from an EMBL/GenBank/DDBJ whole genome shotgun (WGS) entry which is preliminary data.</text>
</comment>
<dbReference type="EMBL" id="JACCAC010000001">
    <property type="protein sequence ID" value="NYG56364.1"/>
    <property type="molecule type" value="Genomic_DNA"/>
</dbReference>
<gene>
    <name evidence="2" type="ORF">BJ989_002668</name>
</gene>
<name>A0A7Y9RYC7_9ACTN</name>
<dbReference type="AlphaFoldDB" id="A0A7Y9RYC7"/>
<evidence type="ECO:0000313" key="3">
    <source>
        <dbReference type="Proteomes" id="UP000544110"/>
    </source>
</evidence>
<proteinExistence type="predicted"/>
<accession>A0A7Y9RYC7</accession>
<dbReference type="Proteomes" id="UP000544110">
    <property type="component" value="Unassembled WGS sequence"/>
</dbReference>
<organism evidence="2 3">
    <name type="scientific">Nocardioides perillae</name>
    <dbReference type="NCBI Taxonomy" id="1119534"/>
    <lineage>
        <taxon>Bacteria</taxon>
        <taxon>Bacillati</taxon>
        <taxon>Actinomycetota</taxon>
        <taxon>Actinomycetes</taxon>
        <taxon>Propionibacteriales</taxon>
        <taxon>Nocardioidaceae</taxon>
        <taxon>Nocardioides</taxon>
    </lineage>
</organism>
<evidence type="ECO:0000313" key="2">
    <source>
        <dbReference type="EMBL" id="NYG56364.1"/>
    </source>
</evidence>
<sequence length="230" mass="23842">MSARRRLLLLGAVPSLLLLLVAARVLMLALDDERGRDAYAAGEVRDAVAHLARNRVAAPVEQWVAAFGEGTARAAASGSRGRTDPDELAGAEVALTDALALAPAEAQCRVRVNLALVVEARGDAAARGGQQGAGREEWTRARGVLAAGGCTQPGAAAPAVSRTARRADERVRAKLAASRAAEEAAAALPAATPQQRRDAARLADLAARAAGTEREVRDAQRPDPGEGVQW</sequence>
<protein>
    <submittedName>
        <fullName evidence="2">Uncharacterized protein</fullName>
    </submittedName>
</protein>
<feature type="region of interest" description="Disordered" evidence="1">
    <location>
        <begin position="185"/>
        <end position="230"/>
    </location>
</feature>
<reference evidence="2 3" key="1">
    <citation type="submission" date="2020-07" db="EMBL/GenBank/DDBJ databases">
        <title>Sequencing the genomes of 1000 actinobacteria strains.</title>
        <authorList>
            <person name="Klenk H.-P."/>
        </authorList>
    </citation>
    <scope>NUCLEOTIDE SEQUENCE [LARGE SCALE GENOMIC DNA]</scope>
    <source>
        <strain evidence="2 3">DSM 24552</strain>
    </source>
</reference>
<keyword evidence="3" id="KW-1185">Reference proteome</keyword>
<dbReference type="RefSeq" id="WP_179518628.1">
    <property type="nucleotide sequence ID" value="NZ_JACCAC010000001.1"/>
</dbReference>
<feature type="compositionally biased region" description="Basic and acidic residues" evidence="1">
    <location>
        <begin position="211"/>
        <end position="224"/>
    </location>
</feature>